<dbReference type="InterPro" id="IPR019587">
    <property type="entry name" value="Polyketide_cyclase/dehydratase"/>
</dbReference>
<evidence type="ECO:0008006" key="4">
    <source>
        <dbReference type="Google" id="ProtNLM"/>
    </source>
</evidence>
<dbReference type="EMBL" id="AP022606">
    <property type="protein sequence ID" value="BBZ11978.1"/>
    <property type="molecule type" value="Genomic_DNA"/>
</dbReference>
<dbReference type="InterPro" id="IPR023393">
    <property type="entry name" value="START-like_dom_sf"/>
</dbReference>
<accession>A0ABM7KLL9</accession>
<reference evidence="2 3" key="1">
    <citation type="journal article" date="2019" name="Emerg. Microbes Infect.">
        <title>Comprehensive subspecies identification of 175 nontuberculous mycobacteria species based on 7547 genomic profiles.</title>
        <authorList>
            <person name="Matsumoto Y."/>
            <person name="Kinjo T."/>
            <person name="Motooka D."/>
            <person name="Nabeya D."/>
            <person name="Jung N."/>
            <person name="Uechi K."/>
            <person name="Horii T."/>
            <person name="Iida T."/>
            <person name="Fujita J."/>
            <person name="Nakamura S."/>
        </authorList>
    </citation>
    <scope>NUCLEOTIDE SEQUENCE [LARGE SCALE GENOMIC DNA]</scope>
    <source>
        <strain evidence="2 3">JCM 12687</strain>
    </source>
</reference>
<sequence>MTGFGIAGNSNNYRNGDDKEGQRSSIPCTIWYMITESSVEIDAPASLVWDVFSDVERWPEWTASVTRLVAIDGPGLAVGKRFEIKQPRMPKLVWEVTEVLPGTSWTWVQRSPGGSAVARHDVVATDACTLVRQQIDQRGPIGALAGRLMRGMTRRYLELEAQGLKTRSEQRRRLDGPAS</sequence>
<feature type="region of interest" description="Disordered" evidence="1">
    <location>
        <begin position="1"/>
        <end position="23"/>
    </location>
</feature>
<evidence type="ECO:0000256" key="1">
    <source>
        <dbReference type="SAM" id="MobiDB-lite"/>
    </source>
</evidence>
<proteinExistence type="predicted"/>
<gene>
    <name evidence="2" type="ORF">MBRA_21730</name>
</gene>
<dbReference type="CDD" id="cd08862">
    <property type="entry name" value="SRPBCC_Smu440-like"/>
    <property type="match status" value="1"/>
</dbReference>
<name>A0ABM7KLL9_9MYCO</name>
<dbReference type="Pfam" id="PF10604">
    <property type="entry name" value="Polyketide_cyc2"/>
    <property type="match status" value="1"/>
</dbReference>
<evidence type="ECO:0000313" key="2">
    <source>
        <dbReference type="EMBL" id="BBZ11978.1"/>
    </source>
</evidence>
<protein>
    <recommendedName>
        <fullName evidence="4">Polyketide cyclase</fullName>
    </recommendedName>
</protein>
<dbReference type="SUPFAM" id="SSF55961">
    <property type="entry name" value="Bet v1-like"/>
    <property type="match status" value="1"/>
</dbReference>
<organism evidence="2 3">
    <name type="scientific">Mycobacterium branderi</name>
    <dbReference type="NCBI Taxonomy" id="43348"/>
    <lineage>
        <taxon>Bacteria</taxon>
        <taxon>Bacillati</taxon>
        <taxon>Actinomycetota</taxon>
        <taxon>Actinomycetes</taxon>
        <taxon>Mycobacteriales</taxon>
        <taxon>Mycobacteriaceae</taxon>
        <taxon>Mycobacterium</taxon>
    </lineage>
</organism>
<dbReference type="Proteomes" id="UP000467379">
    <property type="component" value="Chromosome"/>
</dbReference>
<evidence type="ECO:0000313" key="3">
    <source>
        <dbReference type="Proteomes" id="UP000467379"/>
    </source>
</evidence>
<dbReference type="Gene3D" id="3.30.530.20">
    <property type="match status" value="1"/>
</dbReference>
<keyword evidence="3" id="KW-1185">Reference proteome</keyword>